<organism evidence="2 3">
    <name type="scientific">Legionella cardiaca</name>
    <dbReference type="NCBI Taxonomy" id="1071983"/>
    <lineage>
        <taxon>Bacteria</taxon>
        <taxon>Pseudomonadati</taxon>
        <taxon>Pseudomonadota</taxon>
        <taxon>Gammaproteobacteria</taxon>
        <taxon>Legionellales</taxon>
        <taxon>Legionellaceae</taxon>
        <taxon>Legionella</taxon>
    </lineage>
</organism>
<dbReference type="CDD" id="cd04301">
    <property type="entry name" value="NAT_SF"/>
    <property type="match status" value="1"/>
</dbReference>
<dbReference type="EMBL" id="CP119078">
    <property type="protein sequence ID" value="WED42026.1"/>
    <property type="molecule type" value="Genomic_DNA"/>
</dbReference>
<sequence length="155" mass="17952">MIKIDFLKNHPCAIEPLAQIWHQVLGSIWAPDISIEYVKQRFLTHLNDDTLPLTFVAFCNEQPVGMCSLRENDGIRPDLMPWLGSLVVDSDYQKKGIGRQLIEATKQRAKQLSFEKLFLYAFDLTIPDYYKKLGWQKIAMDQFRGHPVTVMKIVL</sequence>
<dbReference type="Proteomes" id="UP001222087">
    <property type="component" value="Chromosome"/>
</dbReference>
<keyword evidence="3" id="KW-1185">Reference proteome</keyword>
<dbReference type="PANTHER" id="PTHR13538">
    <property type="entry name" value="N-ACETYLTRANSFERASE 6"/>
    <property type="match status" value="1"/>
</dbReference>
<dbReference type="InterPro" id="IPR039840">
    <property type="entry name" value="NAA80"/>
</dbReference>
<gene>
    <name evidence="2" type="ORF">PXX05_08780</name>
</gene>
<evidence type="ECO:0000313" key="2">
    <source>
        <dbReference type="EMBL" id="WED42026.1"/>
    </source>
</evidence>
<reference evidence="2 3" key="1">
    <citation type="submission" date="2023-02" db="EMBL/GenBank/DDBJ databases">
        <title>Genome Sequence of L. cardiaca H63T.</title>
        <authorList>
            <person name="Lopez A.E."/>
            <person name="Cianciotto N.P."/>
        </authorList>
    </citation>
    <scope>NUCLEOTIDE SEQUENCE [LARGE SCALE GENOMIC DNA]</scope>
    <source>
        <strain evidence="2 3">H63</strain>
    </source>
</reference>
<dbReference type="RefSeq" id="WP_275087850.1">
    <property type="nucleotide sequence ID" value="NZ_CP119078.1"/>
</dbReference>
<evidence type="ECO:0000313" key="3">
    <source>
        <dbReference type="Proteomes" id="UP001222087"/>
    </source>
</evidence>
<dbReference type="Pfam" id="PF00583">
    <property type="entry name" value="Acetyltransf_1"/>
    <property type="match status" value="1"/>
</dbReference>
<dbReference type="InterPro" id="IPR016181">
    <property type="entry name" value="Acyl_CoA_acyltransferase"/>
</dbReference>
<name>A0ABY8AP45_9GAMM</name>
<dbReference type="InterPro" id="IPR000182">
    <property type="entry name" value="GNAT_dom"/>
</dbReference>
<dbReference type="Gene3D" id="3.40.630.30">
    <property type="match status" value="1"/>
</dbReference>
<dbReference type="PROSITE" id="PS51186">
    <property type="entry name" value="GNAT"/>
    <property type="match status" value="1"/>
</dbReference>
<dbReference type="SUPFAM" id="SSF55729">
    <property type="entry name" value="Acyl-CoA N-acyltransferases (Nat)"/>
    <property type="match status" value="1"/>
</dbReference>
<evidence type="ECO:0000259" key="1">
    <source>
        <dbReference type="PROSITE" id="PS51186"/>
    </source>
</evidence>
<dbReference type="PANTHER" id="PTHR13538:SF4">
    <property type="entry name" value="N-ALPHA-ACETYLTRANSFERASE 80"/>
    <property type="match status" value="1"/>
</dbReference>
<accession>A0ABY8AP45</accession>
<protein>
    <submittedName>
        <fullName evidence="2">GNAT family N-acetyltransferase</fullName>
    </submittedName>
</protein>
<feature type="domain" description="N-acetyltransferase" evidence="1">
    <location>
        <begin position="4"/>
        <end position="155"/>
    </location>
</feature>
<proteinExistence type="predicted"/>